<dbReference type="Proteomes" id="UP001054945">
    <property type="component" value="Unassembled WGS sequence"/>
</dbReference>
<proteinExistence type="predicted"/>
<dbReference type="AlphaFoldDB" id="A0AAV4Q7V7"/>
<protein>
    <submittedName>
        <fullName evidence="1">Uncharacterized protein</fullName>
    </submittedName>
</protein>
<reference evidence="1 2" key="1">
    <citation type="submission" date="2021-06" db="EMBL/GenBank/DDBJ databases">
        <title>Caerostris extrusa draft genome.</title>
        <authorList>
            <person name="Kono N."/>
            <person name="Arakawa K."/>
        </authorList>
    </citation>
    <scope>NUCLEOTIDE SEQUENCE [LARGE SCALE GENOMIC DNA]</scope>
</reference>
<dbReference type="EMBL" id="BPLR01005839">
    <property type="protein sequence ID" value="GIY05407.1"/>
    <property type="molecule type" value="Genomic_DNA"/>
</dbReference>
<evidence type="ECO:0000313" key="2">
    <source>
        <dbReference type="Proteomes" id="UP001054945"/>
    </source>
</evidence>
<comment type="caution">
    <text evidence="1">The sequence shown here is derived from an EMBL/GenBank/DDBJ whole genome shotgun (WGS) entry which is preliminary data.</text>
</comment>
<name>A0AAV4Q7V7_CAEEX</name>
<gene>
    <name evidence="1" type="ORF">CEXT_134931</name>
</gene>
<sequence>MEREFYKRKDMQRKSVLKTKKKIIRKRRTNVRFIERKEMGKPSVRIHKRKSDENFEALQGQCTNALIMHLNLKAKLGIPNLSDLKEFHVTDLEKRTYQSIRSRDYQKRKHETFRQEA</sequence>
<evidence type="ECO:0000313" key="1">
    <source>
        <dbReference type="EMBL" id="GIY05407.1"/>
    </source>
</evidence>
<accession>A0AAV4Q7V7</accession>
<organism evidence="1 2">
    <name type="scientific">Caerostris extrusa</name>
    <name type="common">Bark spider</name>
    <name type="synonym">Caerostris bankana</name>
    <dbReference type="NCBI Taxonomy" id="172846"/>
    <lineage>
        <taxon>Eukaryota</taxon>
        <taxon>Metazoa</taxon>
        <taxon>Ecdysozoa</taxon>
        <taxon>Arthropoda</taxon>
        <taxon>Chelicerata</taxon>
        <taxon>Arachnida</taxon>
        <taxon>Araneae</taxon>
        <taxon>Araneomorphae</taxon>
        <taxon>Entelegynae</taxon>
        <taxon>Araneoidea</taxon>
        <taxon>Araneidae</taxon>
        <taxon>Caerostris</taxon>
    </lineage>
</organism>
<keyword evidence="2" id="KW-1185">Reference proteome</keyword>